<feature type="compositionally biased region" description="Basic and acidic residues" evidence="7">
    <location>
        <begin position="442"/>
        <end position="452"/>
    </location>
</feature>
<name>A0A6J2YX03_SITOR</name>
<keyword evidence="5 6" id="KW-0539">Nucleus</keyword>
<dbReference type="PANTHER" id="PTHR13059">
    <property type="entry name" value="HMG-BOX TRANSCRIPTION FACTOR BBX"/>
    <property type="match status" value="1"/>
</dbReference>
<dbReference type="InterPro" id="IPR049523">
    <property type="entry name" value="BBX_HMG-box"/>
</dbReference>
<dbReference type="Proteomes" id="UP000504635">
    <property type="component" value="Unplaced"/>
</dbReference>
<organism evidence="9 10">
    <name type="scientific">Sitophilus oryzae</name>
    <name type="common">Rice weevil</name>
    <name type="synonym">Curculio oryzae</name>
    <dbReference type="NCBI Taxonomy" id="7048"/>
    <lineage>
        <taxon>Eukaryota</taxon>
        <taxon>Metazoa</taxon>
        <taxon>Ecdysozoa</taxon>
        <taxon>Arthropoda</taxon>
        <taxon>Hexapoda</taxon>
        <taxon>Insecta</taxon>
        <taxon>Pterygota</taxon>
        <taxon>Neoptera</taxon>
        <taxon>Endopterygota</taxon>
        <taxon>Coleoptera</taxon>
        <taxon>Polyphaga</taxon>
        <taxon>Cucujiformia</taxon>
        <taxon>Curculionidae</taxon>
        <taxon>Dryophthorinae</taxon>
        <taxon>Sitophilus</taxon>
    </lineage>
</organism>
<dbReference type="Gene3D" id="1.10.30.10">
    <property type="entry name" value="High mobility group box domain"/>
    <property type="match status" value="1"/>
</dbReference>
<dbReference type="GO" id="GO:0000977">
    <property type="term" value="F:RNA polymerase II transcription regulatory region sequence-specific DNA binding"/>
    <property type="evidence" value="ECO:0007669"/>
    <property type="project" value="TreeGrafter"/>
</dbReference>
<feature type="region of interest" description="Disordered" evidence="7">
    <location>
        <begin position="107"/>
        <end position="138"/>
    </location>
</feature>
<evidence type="ECO:0000256" key="5">
    <source>
        <dbReference type="ARBA" id="ARBA00023242"/>
    </source>
</evidence>
<dbReference type="InterPro" id="IPR052412">
    <property type="entry name" value="CC-Dev_Transcription_Reg"/>
</dbReference>
<dbReference type="GO" id="GO:0000981">
    <property type="term" value="F:DNA-binding transcription factor activity, RNA polymerase II-specific"/>
    <property type="evidence" value="ECO:0007669"/>
    <property type="project" value="TreeGrafter"/>
</dbReference>
<evidence type="ECO:0000313" key="10">
    <source>
        <dbReference type="RefSeq" id="XP_030767802.1"/>
    </source>
</evidence>
<dbReference type="SMART" id="SM00398">
    <property type="entry name" value="HMG"/>
    <property type="match status" value="1"/>
</dbReference>
<keyword evidence="3 6" id="KW-0238">DNA-binding</keyword>
<feature type="region of interest" description="Disordered" evidence="7">
    <location>
        <begin position="217"/>
        <end position="236"/>
    </location>
</feature>
<keyword evidence="2" id="KW-0805">Transcription regulation</keyword>
<dbReference type="RefSeq" id="XP_030767803.1">
    <property type="nucleotide sequence ID" value="XM_030911943.1"/>
</dbReference>
<dbReference type="RefSeq" id="XP_030767802.1">
    <property type="nucleotide sequence ID" value="XM_030911942.1"/>
</dbReference>
<dbReference type="RefSeq" id="XP_030767804.1">
    <property type="nucleotide sequence ID" value="XM_030911944.1"/>
</dbReference>
<dbReference type="KEGG" id="soy:115891486"/>
<proteinExistence type="predicted"/>
<dbReference type="CTD" id="56987"/>
<evidence type="ECO:0000256" key="3">
    <source>
        <dbReference type="ARBA" id="ARBA00023125"/>
    </source>
</evidence>
<protein>
    <submittedName>
        <fullName evidence="10 11">Uncharacterized protein LOC115891486 isoform X1</fullName>
    </submittedName>
</protein>
<dbReference type="AlphaFoldDB" id="A0A6J2YX03"/>
<evidence type="ECO:0000259" key="8">
    <source>
        <dbReference type="PROSITE" id="PS50118"/>
    </source>
</evidence>
<feature type="compositionally biased region" description="Low complexity" evidence="7">
    <location>
        <begin position="217"/>
        <end position="230"/>
    </location>
</feature>
<keyword evidence="9" id="KW-1185">Reference proteome</keyword>
<dbReference type="PANTHER" id="PTHR13059:SF10">
    <property type="entry name" value="HMG BOX TRANSCRIPTION FACTOR BBX"/>
    <property type="match status" value="1"/>
</dbReference>
<evidence type="ECO:0000256" key="6">
    <source>
        <dbReference type="PROSITE-ProRule" id="PRU00267"/>
    </source>
</evidence>
<evidence type="ECO:0000256" key="7">
    <source>
        <dbReference type="SAM" id="MobiDB-lite"/>
    </source>
</evidence>
<keyword evidence="1" id="KW-0597">Phosphoprotein</keyword>
<feature type="compositionally biased region" description="Basic and acidic residues" evidence="7">
    <location>
        <begin position="115"/>
        <end position="132"/>
    </location>
</feature>
<evidence type="ECO:0000256" key="4">
    <source>
        <dbReference type="ARBA" id="ARBA00023163"/>
    </source>
</evidence>
<evidence type="ECO:0000256" key="2">
    <source>
        <dbReference type="ARBA" id="ARBA00023015"/>
    </source>
</evidence>
<feature type="region of interest" description="Disordered" evidence="7">
    <location>
        <begin position="442"/>
        <end position="464"/>
    </location>
</feature>
<dbReference type="InterPro" id="IPR036910">
    <property type="entry name" value="HMG_box_dom_sf"/>
</dbReference>
<gene>
    <name evidence="10 11 12" type="primary">LOC115891486</name>
</gene>
<evidence type="ECO:0000313" key="11">
    <source>
        <dbReference type="RefSeq" id="XP_030767803.1"/>
    </source>
</evidence>
<dbReference type="GeneID" id="115891486"/>
<evidence type="ECO:0000256" key="1">
    <source>
        <dbReference type="ARBA" id="ARBA00022553"/>
    </source>
</evidence>
<sequence>MNSIQNNFIEPTRHNFLLSSSSFMEPYHKVQNSNQMSSINEKKIGEVWSKHNFDTNKVKIENLANLSNVPAVWGASRRDESGEGKTTDEEINENAAQNLIKADDSFSETGDQMEDTTHHAEPSTPDHEETSPSHHARRPPNAFLIFCKKHRPIVRQRYPTTENRGVTKILGEWWALLNAAEKQPYNDLAKEYKDAFLSANPDFRWYKLPAPPLRTLTTRPTTISKPVPTISSPPPTLLPSEFTPGKLADESQLGGLTSLMNNNYTLVKKDDTYCCKAEDNNNEDPHIQTIPDTDKILANIFSSPTNTITATMPPKPIKKRFFEHHEEEKNCSKKIFDENSGDMTHQELLNKVVDNIYANDKEEPREQRKSDRMCKGKRYELFMVEGKLLGHKRDSSLTQHNRYSRIDSKIEQELSHTKHSLDPPKLENTIKRLAKRTNVKIDFESEESKQKQTEPTMDSPVEKSSTINFNLDMRIDNLDSLNYDDFIKRKRESKKRKMKIKSDVGYKIHQRADNNNVSNKPEATPVVGSKKRKNKQSITHLNKTEPEGGSLPGDNALLGLATLAMVAASTEKIGENSST</sequence>
<dbReference type="GO" id="GO:0005634">
    <property type="term" value="C:nucleus"/>
    <property type="evidence" value="ECO:0007669"/>
    <property type="project" value="UniProtKB-UniRule"/>
</dbReference>
<feature type="domain" description="HMG box" evidence="8">
    <location>
        <begin position="136"/>
        <end position="204"/>
    </location>
</feature>
<accession>A0A6J2YX03</accession>
<dbReference type="SUPFAM" id="SSF47095">
    <property type="entry name" value="HMG-box"/>
    <property type="match status" value="1"/>
</dbReference>
<dbReference type="Pfam" id="PF00505">
    <property type="entry name" value="HMG_box"/>
    <property type="match status" value="1"/>
</dbReference>
<feature type="region of interest" description="Disordered" evidence="7">
    <location>
        <begin position="510"/>
        <end position="553"/>
    </location>
</feature>
<dbReference type="CDD" id="cd21989">
    <property type="entry name" value="HMG-box_HBP2"/>
    <property type="match status" value="1"/>
</dbReference>
<keyword evidence="4" id="KW-0804">Transcription</keyword>
<feature type="DNA-binding region" description="HMG box" evidence="6">
    <location>
        <begin position="136"/>
        <end position="204"/>
    </location>
</feature>
<evidence type="ECO:0000313" key="12">
    <source>
        <dbReference type="RefSeq" id="XP_030767804.1"/>
    </source>
</evidence>
<evidence type="ECO:0000313" key="9">
    <source>
        <dbReference type="Proteomes" id="UP000504635"/>
    </source>
</evidence>
<dbReference type="OrthoDB" id="2377365at2759"/>
<dbReference type="PROSITE" id="PS50118">
    <property type="entry name" value="HMG_BOX_2"/>
    <property type="match status" value="1"/>
</dbReference>
<dbReference type="InterPro" id="IPR009071">
    <property type="entry name" value="HMG_box_dom"/>
</dbReference>
<reference evidence="10 11" key="1">
    <citation type="submission" date="2025-04" db="UniProtKB">
        <authorList>
            <consortium name="RefSeq"/>
        </authorList>
    </citation>
    <scope>IDENTIFICATION</scope>
    <source>
        <tissue evidence="10 11">Gonads</tissue>
    </source>
</reference>